<organism evidence="2 3">
    <name type="scientific">Felis catus</name>
    <name type="common">Cat</name>
    <name type="synonym">Felis silvestris catus</name>
    <dbReference type="NCBI Taxonomy" id="9685"/>
    <lineage>
        <taxon>Eukaryota</taxon>
        <taxon>Metazoa</taxon>
        <taxon>Chordata</taxon>
        <taxon>Craniata</taxon>
        <taxon>Vertebrata</taxon>
        <taxon>Euteleostomi</taxon>
        <taxon>Mammalia</taxon>
        <taxon>Eutheria</taxon>
        <taxon>Laurasiatheria</taxon>
        <taxon>Carnivora</taxon>
        <taxon>Feliformia</taxon>
        <taxon>Felidae</taxon>
        <taxon>Felinae</taxon>
        <taxon>Felis</taxon>
    </lineage>
</organism>
<accession>A0ABI7Y673</accession>
<protein>
    <submittedName>
        <fullName evidence="2">Uncharacterized protein</fullName>
    </submittedName>
</protein>
<feature type="region of interest" description="Disordered" evidence="1">
    <location>
        <begin position="1"/>
        <end position="56"/>
    </location>
</feature>
<keyword evidence="3" id="KW-1185">Reference proteome</keyword>
<dbReference type="Ensembl" id="ENSFCTT00005042632.1">
    <property type="protein sequence ID" value="ENSFCTP00005030316.1"/>
    <property type="gene ID" value="ENSFCTG00005014957.1"/>
</dbReference>
<proteinExistence type="predicted"/>
<evidence type="ECO:0000313" key="3">
    <source>
        <dbReference type="Proteomes" id="UP000823872"/>
    </source>
</evidence>
<name>A0ABI7Y673_FELCA</name>
<reference evidence="2" key="2">
    <citation type="submission" date="2025-08" db="UniProtKB">
        <authorList>
            <consortium name="Ensembl"/>
        </authorList>
    </citation>
    <scope>IDENTIFICATION</scope>
    <source>
        <strain evidence="2">breed Abyssinian</strain>
    </source>
</reference>
<reference evidence="2" key="3">
    <citation type="submission" date="2025-09" db="UniProtKB">
        <authorList>
            <consortium name="Ensembl"/>
        </authorList>
    </citation>
    <scope>IDENTIFICATION</scope>
    <source>
        <strain evidence="2">breed Abyssinian</strain>
    </source>
</reference>
<evidence type="ECO:0000256" key="1">
    <source>
        <dbReference type="SAM" id="MobiDB-lite"/>
    </source>
</evidence>
<sequence>MIFGSPAGPRQVALAPRPGGGSPTPGDNPPYSRTGKGTGKRVPAEQHQTQHKHRHCWTRRLSTPASVQVILHCLHKGSKSLSH</sequence>
<dbReference type="Proteomes" id="UP000823872">
    <property type="component" value="Chromosome B3"/>
</dbReference>
<reference evidence="2 3" key="1">
    <citation type="submission" date="2021-02" db="EMBL/GenBank/DDBJ databases">
        <title>Safari Cat Assemblies.</title>
        <authorList>
            <person name="Bredemeyer K.R."/>
            <person name="Murphy W.J."/>
        </authorList>
    </citation>
    <scope>NUCLEOTIDE SEQUENCE [LARGE SCALE GENOMIC DNA]</scope>
</reference>
<evidence type="ECO:0000313" key="2">
    <source>
        <dbReference type="Ensembl" id="ENSFCTP00005030316.1"/>
    </source>
</evidence>